<feature type="compositionally biased region" description="Acidic residues" evidence="1">
    <location>
        <begin position="138"/>
        <end position="148"/>
    </location>
</feature>
<evidence type="ECO:0000313" key="4">
    <source>
        <dbReference type="Proteomes" id="UP000298484"/>
    </source>
</evidence>
<dbReference type="NCBIfam" id="TIGR02867">
    <property type="entry name" value="spore_II_P"/>
    <property type="match status" value="1"/>
</dbReference>
<organism evidence="3 4">
    <name type="scientific">Lentibacillus salicampi</name>
    <dbReference type="NCBI Taxonomy" id="175306"/>
    <lineage>
        <taxon>Bacteria</taxon>
        <taxon>Bacillati</taxon>
        <taxon>Bacillota</taxon>
        <taxon>Bacilli</taxon>
        <taxon>Bacillales</taxon>
        <taxon>Bacillaceae</taxon>
        <taxon>Lentibacillus</taxon>
    </lineage>
</organism>
<dbReference type="Pfam" id="PF07454">
    <property type="entry name" value="SpoIIP"/>
    <property type="match status" value="1"/>
</dbReference>
<dbReference type="AlphaFoldDB" id="A0A4Y9AD86"/>
<name>A0A4Y9AD86_9BACI</name>
<dbReference type="SUPFAM" id="SSF53187">
    <property type="entry name" value="Zn-dependent exopeptidases"/>
    <property type="match status" value="1"/>
</dbReference>
<evidence type="ECO:0000313" key="3">
    <source>
        <dbReference type="EMBL" id="TFJ93763.1"/>
    </source>
</evidence>
<evidence type="ECO:0000256" key="1">
    <source>
        <dbReference type="SAM" id="MobiDB-lite"/>
    </source>
</evidence>
<feature type="region of interest" description="Disordered" evidence="1">
    <location>
        <begin position="119"/>
        <end position="151"/>
    </location>
</feature>
<protein>
    <submittedName>
        <fullName evidence="3">Stage II sporulation protein P</fullName>
    </submittedName>
</protein>
<keyword evidence="2" id="KW-0472">Membrane</keyword>
<proteinExistence type="predicted"/>
<keyword evidence="2" id="KW-0812">Transmembrane</keyword>
<keyword evidence="2" id="KW-1133">Transmembrane helix</keyword>
<accession>A0A4Y9AD86</accession>
<reference evidence="3 4" key="1">
    <citation type="submission" date="2019-03" db="EMBL/GenBank/DDBJ databases">
        <title>Genome sequence of Lentibacillus salicampi ATCC BAA-719.</title>
        <authorList>
            <person name="Maclea K.S."/>
            <person name="Simoes Junior M."/>
        </authorList>
    </citation>
    <scope>NUCLEOTIDE SEQUENCE [LARGE SCALE GENOMIC DNA]</scope>
    <source>
        <strain evidence="3 4">ATCC BAA-719</strain>
    </source>
</reference>
<sequence length="372" mass="41957">MKIKHPIVAYIVSFSLLLLLVSFISVSKGQNNFFRFAMINELTASDLISESLLFMMSAEVPQLEGNLYENDRQTPDFSSLLFEFTSGITPKSFTSLLELELPGRKSFSSGAYLVGKESDLTTMPIESPPPDFDKLLEEDQPEQEDESIQDSTDADVFIYHSHAWEAYLPLMDNAEKKPSEASTTNNNQNVIHVGSMLTEQLEKKGINTIHDKTNVTTGLHDKGWGYSDSYKFSRQTIEDVASANDNLSYFIDIHRDAQRNDETTVTINGKDYARVYFIVGIEHEDYKKNLQFAKELHRLLKKKYPGLSKGIYEKSKSDGNGVYNQDVSERSLLVEFGGIDNTREDLSNTAKVMAEVISKHQKGDAEKVNDAK</sequence>
<dbReference type="Proteomes" id="UP000298484">
    <property type="component" value="Unassembled WGS sequence"/>
</dbReference>
<evidence type="ECO:0000256" key="2">
    <source>
        <dbReference type="SAM" id="Phobius"/>
    </source>
</evidence>
<comment type="caution">
    <text evidence="3">The sequence shown here is derived from an EMBL/GenBank/DDBJ whole genome shotgun (WGS) entry which is preliminary data.</text>
</comment>
<dbReference type="OrthoDB" id="1633470at2"/>
<dbReference type="RefSeq" id="WP_135109018.1">
    <property type="nucleotide sequence ID" value="NZ_SRHY01000004.1"/>
</dbReference>
<feature type="transmembrane region" description="Helical" evidence="2">
    <location>
        <begin position="7"/>
        <end position="26"/>
    </location>
</feature>
<dbReference type="InterPro" id="IPR010897">
    <property type="entry name" value="Spore_II_P"/>
</dbReference>
<keyword evidence="4" id="KW-1185">Reference proteome</keyword>
<dbReference type="EMBL" id="SRHY01000004">
    <property type="protein sequence ID" value="TFJ93763.1"/>
    <property type="molecule type" value="Genomic_DNA"/>
</dbReference>
<gene>
    <name evidence="3" type="ORF">E4U82_05225</name>
</gene>